<proteinExistence type="predicted"/>
<gene>
    <name evidence="1" type="ORF">L596_011624</name>
</gene>
<protein>
    <submittedName>
        <fullName evidence="1">Uncharacterized protein</fullName>
    </submittedName>
</protein>
<evidence type="ECO:0000313" key="2">
    <source>
        <dbReference type="Proteomes" id="UP000298663"/>
    </source>
</evidence>
<dbReference type="AlphaFoldDB" id="A0A4U5NUH8"/>
<name>A0A4U5NUH8_STECR</name>
<organism evidence="1 2">
    <name type="scientific">Steinernema carpocapsae</name>
    <name type="common">Entomopathogenic nematode</name>
    <dbReference type="NCBI Taxonomy" id="34508"/>
    <lineage>
        <taxon>Eukaryota</taxon>
        <taxon>Metazoa</taxon>
        <taxon>Ecdysozoa</taxon>
        <taxon>Nematoda</taxon>
        <taxon>Chromadorea</taxon>
        <taxon>Rhabditida</taxon>
        <taxon>Tylenchina</taxon>
        <taxon>Panagrolaimomorpha</taxon>
        <taxon>Strongyloidoidea</taxon>
        <taxon>Steinernematidae</taxon>
        <taxon>Steinernema</taxon>
    </lineage>
</organism>
<accession>A0A4U5NUH8</accession>
<sequence>MISKKLHLASDRRAEGVWAGLFLAHPVQGGSICKSHFQGQHIKDRLVLTSNWPETDRSSAVTSIECRISEFQFYQDCLQLIKHLSNMLI</sequence>
<comment type="caution">
    <text evidence="1">The sequence shown here is derived from an EMBL/GenBank/DDBJ whole genome shotgun (WGS) entry which is preliminary data.</text>
</comment>
<dbReference type="EMBL" id="AZBU02000003">
    <property type="protein sequence ID" value="TKR87179.1"/>
    <property type="molecule type" value="Genomic_DNA"/>
</dbReference>
<reference evidence="1 2" key="1">
    <citation type="journal article" date="2015" name="Genome Biol.">
        <title>Comparative genomics of Steinernema reveals deeply conserved gene regulatory networks.</title>
        <authorList>
            <person name="Dillman A.R."/>
            <person name="Macchietto M."/>
            <person name="Porter C.F."/>
            <person name="Rogers A."/>
            <person name="Williams B."/>
            <person name="Antoshechkin I."/>
            <person name="Lee M.M."/>
            <person name="Goodwin Z."/>
            <person name="Lu X."/>
            <person name="Lewis E.E."/>
            <person name="Goodrich-Blair H."/>
            <person name="Stock S.P."/>
            <person name="Adams B.J."/>
            <person name="Sternberg P.W."/>
            <person name="Mortazavi A."/>
        </authorList>
    </citation>
    <scope>NUCLEOTIDE SEQUENCE [LARGE SCALE GENOMIC DNA]</scope>
    <source>
        <strain evidence="1 2">ALL</strain>
    </source>
</reference>
<evidence type="ECO:0000313" key="1">
    <source>
        <dbReference type="EMBL" id="TKR87179.1"/>
    </source>
</evidence>
<dbReference type="Proteomes" id="UP000298663">
    <property type="component" value="Unassembled WGS sequence"/>
</dbReference>
<keyword evidence="2" id="KW-1185">Reference proteome</keyword>
<reference evidence="1 2" key="2">
    <citation type="journal article" date="2019" name="G3 (Bethesda)">
        <title>Hybrid Assembly of the Genome of the Entomopathogenic Nematode Steinernema carpocapsae Identifies the X-Chromosome.</title>
        <authorList>
            <person name="Serra L."/>
            <person name="Macchietto M."/>
            <person name="Macias-Munoz A."/>
            <person name="McGill C.J."/>
            <person name="Rodriguez I.M."/>
            <person name="Rodriguez B."/>
            <person name="Murad R."/>
            <person name="Mortazavi A."/>
        </authorList>
    </citation>
    <scope>NUCLEOTIDE SEQUENCE [LARGE SCALE GENOMIC DNA]</scope>
    <source>
        <strain evidence="1 2">ALL</strain>
    </source>
</reference>